<proteinExistence type="predicted"/>
<keyword evidence="2" id="KW-1185">Reference proteome</keyword>
<reference evidence="1 2" key="1">
    <citation type="submission" date="2017-09" db="EMBL/GenBank/DDBJ databases">
        <authorList>
            <person name="Ehlers B."/>
            <person name="Leendertz F.H."/>
        </authorList>
    </citation>
    <scope>NUCLEOTIDE SEQUENCE [LARGE SCALE GENOMIC DNA]</scope>
    <source>
        <strain evidence="1 2">DSM 46844</strain>
    </source>
</reference>
<name>A0A285EEH1_9ACTN</name>
<sequence length="253" mass="26550">MPPRRRPQLPALALVLALLTGCSGGDGERQAGDAVTAAEADVLAQLLARNQEEGGADVVVTAPYGEDTVLTLTGEVDFTGEVGRAQAVTAYGDGRPDDTRTLFFTPEAVWFGDVPGLGAALTAAGLPEAPYVRRPLATGEESPLTDVLVRLVLNLSAEEADDPGAFRGEDYTWQGERSVDGDLTAVYASDSGWSVAVDSSSDLLVQFLTRLPGQDHDVTVTLSDHGPRQIEVPVAEQTVDAAAHPEITETIGL</sequence>
<evidence type="ECO:0000313" key="2">
    <source>
        <dbReference type="Proteomes" id="UP000219514"/>
    </source>
</evidence>
<evidence type="ECO:0008006" key="3">
    <source>
        <dbReference type="Google" id="ProtNLM"/>
    </source>
</evidence>
<dbReference type="RefSeq" id="WP_097207495.1">
    <property type="nucleotide sequence ID" value="NZ_JACHXB010000006.1"/>
</dbReference>
<gene>
    <name evidence="1" type="ORF">SAMN06893097_107186</name>
</gene>
<dbReference type="EMBL" id="OBDO01000007">
    <property type="protein sequence ID" value="SNX97542.1"/>
    <property type="molecule type" value="Genomic_DNA"/>
</dbReference>
<evidence type="ECO:0000313" key="1">
    <source>
        <dbReference type="EMBL" id="SNX97542.1"/>
    </source>
</evidence>
<protein>
    <recommendedName>
        <fullName evidence="3">LppX_LprAFG lipoprotein</fullName>
    </recommendedName>
</protein>
<organism evidence="1 2">
    <name type="scientific">Geodermatophilus sabuli</name>
    <dbReference type="NCBI Taxonomy" id="1564158"/>
    <lineage>
        <taxon>Bacteria</taxon>
        <taxon>Bacillati</taxon>
        <taxon>Actinomycetota</taxon>
        <taxon>Actinomycetes</taxon>
        <taxon>Geodermatophilales</taxon>
        <taxon>Geodermatophilaceae</taxon>
        <taxon>Geodermatophilus</taxon>
    </lineage>
</organism>
<accession>A0A285EEH1</accession>
<dbReference type="OrthoDB" id="5182279at2"/>
<dbReference type="AlphaFoldDB" id="A0A285EEH1"/>
<dbReference type="PROSITE" id="PS51257">
    <property type="entry name" value="PROKAR_LIPOPROTEIN"/>
    <property type="match status" value="1"/>
</dbReference>
<dbReference type="Proteomes" id="UP000219514">
    <property type="component" value="Unassembled WGS sequence"/>
</dbReference>